<evidence type="ECO:0000256" key="1">
    <source>
        <dbReference type="SAM" id="Phobius"/>
    </source>
</evidence>
<keyword evidence="1" id="KW-0812">Transmembrane</keyword>
<comment type="caution">
    <text evidence="2">The sequence shown here is derived from an EMBL/GenBank/DDBJ whole genome shotgun (WGS) entry which is preliminary data.</text>
</comment>
<dbReference type="HOGENOM" id="CLU_3295273_0_0_6"/>
<dbReference type="Proteomes" id="UP000004986">
    <property type="component" value="Unassembled WGS sequence"/>
</dbReference>
<reference evidence="2 3" key="1">
    <citation type="journal article" date="2011" name="PLoS Pathog.">
        <title>Dynamic evolution of pathogenicity revealed by sequencing and comparative genomics of 19 Pseudomonas syringae isolates.</title>
        <authorList>
            <person name="Baltrus D.A."/>
            <person name="Nishimura M.T."/>
            <person name="Romanchuk A."/>
            <person name="Chang J.H."/>
            <person name="Mukhtar M.S."/>
            <person name="Cherkis K."/>
            <person name="Roach J."/>
            <person name="Grant S.R."/>
            <person name="Jones C.D."/>
            <person name="Dangl J.L."/>
        </authorList>
    </citation>
    <scope>NUCLEOTIDE SEQUENCE [LARGE SCALE GENOMIC DNA]</scope>
    <source>
        <strain evidence="2 3">1704B</strain>
    </source>
</reference>
<keyword evidence="1" id="KW-0472">Membrane</keyword>
<sequence>MGGRGSIISTFFGVLIISVLPQAWRRLVRPSRPSGSSPVR</sequence>
<dbReference type="BioCyc" id="PSYR629263:G11X0-6461-MONOMER"/>
<evidence type="ECO:0000313" key="3">
    <source>
        <dbReference type="Proteomes" id="UP000004986"/>
    </source>
</evidence>
<evidence type="ECO:0000313" key="2">
    <source>
        <dbReference type="EMBL" id="EGH47325.1"/>
    </source>
</evidence>
<keyword evidence="3" id="KW-1185">Reference proteome</keyword>
<dbReference type="AlphaFoldDB" id="F3GJS2"/>
<gene>
    <name evidence="2" type="ORF">PSYPI_35690</name>
</gene>
<organism evidence="2 3">
    <name type="scientific">Pseudomonas syringae pv. pisi str. 1704B</name>
    <dbReference type="NCBI Taxonomy" id="629263"/>
    <lineage>
        <taxon>Bacteria</taxon>
        <taxon>Pseudomonadati</taxon>
        <taxon>Pseudomonadota</taxon>
        <taxon>Gammaproteobacteria</taxon>
        <taxon>Pseudomonadales</taxon>
        <taxon>Pseudomonadaceae</taxon>
        <taxon>Pseudomonas</taxon>
        <taxon>Pseudomonas syringae</taxon>
    </lineage>
</organism>
<keyword evidence="1" id="KW-1133">Transmembrane helix</keyword>
<dbReference type="EMBL" id="AEAI01002147">
    <property type="protein sequence ID" value="EGH47325.1"/>
    <property type="molecule type" value="Genomic_DNA"/>
</dbReference>
<proteinExistence type="predicted"/>
<feature type="transmembrane region" description="Helical" evidence="1">
    <location>
        <begin position="6"/>
        <end position="24"/>
    </location>
</feature>
<accession>F3GJS2</accession>
<name>F3GJS2_PSESJ</name>
<protein>
    <submittedName>
        <fullName evidence="2">Uncharacterized protein</fullName>
    </submittedName>
</protein>